<dbReference type="AlphaFoldDB" id="A0A1E7F0P5"/>
<feature type="compositionally biased region" description="Basic and acidic residues" evidence="1">
    <location>
        <begin position="640"/>
        <end position="652"/>
    </location>
</feature>
<feature type="compositionally biased region" description="Low complexity" evidence="1">
    <location>
        <begin position="532"/>
        <end position="543"/>
    </location>
</feature>
<reference evidence="2 3" key="1">
    <citation type="submission" date="2016-09" db="EMBL/GenBank/DDBJ databases">
        <title>Extensive genetic diversity and differential bi-allelic expression allows diatom success in the polar Southern Ocean.</title>
        <authorList>
            <consortium name="DOE Joint Genome Institute"/>
            <person name="Mock T."/>
            <person name="Otillar R.P."/>
            <person name="Strauss J."/>
            <person name="Dupont C."/>
            <person name="Frickenhaus S."/>
            <person name="Maumus F."/>
            <person name="Mcmullan M."/>
            <person name="Sanges R."/>
            <person name="Schmutz J."/>
            <person name="Toseland A."/>
            <person name="Valas R."/>
            <person name="Veluchamy A."/>
            <person name="Ward B.J."/>
            <person name="Allen A."/>
            <person name="Barry K."/>
            <person name="Falciatore A."/>
            <person name="Ferrante M."/>
            <person name="Fortunato A.E."/>
            <person name="Gloeckner G."/>
            <person name="Gruber A."/>
            <person name="Hipkin R."/>
            <person name="Janech M."/>
            <person name="Kroth P."/>
            <person name="Leese F."/>
            <person name="Lindquist E."/>
            <person name="Lyon B.R."/>
            <person name="Martin J."/>
            <person name="Mayer C."/>
            <person name="Parker M."/>
            <person name="Quesneville H."/>
            <person name="Raymond J."/>
            <person name="Uhlig C."/>
            <person name="Valentin K.U."/>
            <person name="Worden A.Z."/>
            <person name="Armbrust E.V."/>
            <person name="Bowler C."/>
            <person name="Green B."/>
            <person name="Moulton V."/>
            <person name="Van Oosterhout C."/>
            <person name="Grigoriev I."/>
        </authorList>
    </citation>
    <scope>NUCLEOTIDE SEQUENCE [LARGE SCALE GENOMIC DNA]</scope>
    <source>
        <strain evidence="2 3">CCMP1102</strain>
    </source>
</reference>
<feature type="compositionally biased region" description="Acidic residues" evidence="1">
    <location>
        <begin position="330"/>
        <end position="356"/>
    </location>
</feature>
<feature type="compositionally biased region" description="Polar residues" evidence="1">
    <location>
        <begin position="581"/>
        <end position="621"/>
    </location>
</feature>
<feature type="compositionally biased region" description="Basic residues" evidence="1">
    <location>
        <begin position="33"/>
        <end position="46"/>
    </location>
</feature>
<dbReference type="EMBL" id="KV784366">
    <property type="protein sequence ID" value="OEU11689.1"/>
    <property type="molecule type" value="Genomic_DNA"/>
</dbReference>
<sequence length="671" mass="74478">MARTDRQRKQASRAHQKEEMGVDAFNEMNNAANRRHYNSITKKKAVTKGGLSQTSAAIRKRKDRAKRDATFGKGTVQKERHDEDANQKKRTVLFSKNQSPDTANKWEEDALDVIKDRRKKGQEVGAKESNALALGSDALALASKVAAPGSDVVALGSDSVALLSSSKPRSDVVALLSSMQTTMQSTATSLQSTVNVAHEYKDLAQGYKDDRNKQESITEELETKLIDSAQIVRRNSPSDFDSQDGTTERSDRTANSSVRKTVATNISKTGRKTKKVLSKILSKIITKKRSSALPTIQETNNNNRTVNNEEVDHSDISKAIGYVNVHGDNGEGDDDFSDDEGDYDLDDQDDLDEDEDYHNHDGRDIKFNNDESDDDVSMLSVRSVRSSYSMVSQHATVNLFVRGIQPEQIRKCLQNGEDIGQDNKSKHHDSTRISDSNTILCVKTDSYRASLDGKTPVKIKSGWKTNSQRIGFEHDSFSDDNIPDAQDTEGRAYLVNGARVTARYLKGLEQEKEKDKKKIKRLTTELANFRANSSNNRNNNHSNGRNDDNSYTGSRDCSYYGPNQTSDDNSYTGDRDCSYYGPNQTSDDNSSNGNRDCSPYGPNQTSAAVYSPSSTASNNNRPPLGVGSKRQRSSNDGYDDEHRNGPDSHDSRQQQPQSKRFRSSGDGGFYK</sequence>
<feature type="compositionally biased region" description="Polar residues" evidence="1">
    <location>
        <begin position="551"/>
        <end position="572"/>
    </location>
</feature>
<proteinExistence type="predicted"/>
<feature type="compositionally biased region" description="Basic and acidic residues" evidence="1">
    <location>
        <begin position="357"/>
        <end position="369"/>
    </location>
</feature>
<dbReference type="InParanoid" id="A0A1E7F0P5"/>
<gene>
    <name evidence="2" type="ORF">FRACYDRAFT_244812</name>
</gene>
<feature type="compositionally biased region" description="Basic and acidic residues" evidence="1">
    <location>
        <begin position="65"/>
        <end position="87"/>
    </location>
</feature>
<accession>A0A1E7F0P5</accession>
<evidence type="ECO:0000313" key="2">
    <source>
        <dbReference type="EMBL" id="OEU11689.1"/>
    </source>
</evidence>
<protein>
    <submittedName>
        <fullName evidence="2">Uncharacterized protein</fullName>
    </submittedName>
</protein>
<dbReference type="Proteomes" id="UP000095751">
    <property type="component" value="Unassembled WGS sequence"/>
</dbReference>
<organism evidence="2 3">
    <name type="scientific">Fragilariopsis cylindrus CCMP1102</name>
    <dbReference type="NCBI Taxonomy" id="635003"/>
    <lineage>
        <taxon>Eukaryota</taxon>
        <taxon>Sar</taxon>
        <taxon>Stramenopiles</taxon>
        <taxon>Ochrophyta</taxon>
        <taxon>Bacillariophyta</taxon>
        <taxon>Bacillariophyceae</taxon>
        <taxon>Bacillariophycidae</taxon>
        <taxon>Bacillariales</taxon>
        <taxon>Bacillariaceae</taxon>
        <taxon>Fragilariopsis</taxon>
    </lineage>
</organism>
<name>A0A1E7F0P5_9STRA</name>
<feature type="region of interest" description="Disordered" evidence="1">
    <location>
        <begin position="232"/>
        <end position="261"/>
    </location>
</feature>
<dbReference type="KEGG" id="fcy:FRACYDRAFT_244812"/>
<feature type="region of interest" description="Disordered" evidence="1">
    <location>
        <begin position="324"/>
        <end position="371"/>
    </location>
</feature>
<evidence type="ECO:0000313" key="3">
    <source>
        <dbReference type="Proteomes" id="UP000095751"/>
    </source>
</evidence>
<feature type="compositionally biased region" description="Polar residues" evidence="1">
    <location>
        <begin position="233"/>
        <end position="245"/>
    </location>
</feature>
<feature type="region of interest" description="Disordered" evidence="1">
    <location>
        <begin position="527"/>
        <end position="671"/>
    </location>
</feature>
<evidence type="ECO:0000256" key="1">
    <source>
        <dbReference type="SAM" id="MobiDB-lite"/>
    </source>
</evidence>
<keyword evidence="3" id="KW-1185">Reference proteome</keyword>
<feature type="region of interest" description="Disordered" evidence="1">
    <location>
        <begin position="1"/>
        <end position="107"/>
    </location>
</feature>